<dbReference type="Proteomes" id="UP000295678">
    <property type="component" value="Unassembled WGS sequence"/>
</dbReference>
<reference evidence="3 4" key="1">
    <citation type="submission" date="2019-03" db="EMBL/GenBank/DDBJ databases">
        <title>Genomic Encyclopedia of Type Strains, Phase IV (KMG-IV): sequencing the most valuable type-strain genomes for metagenomic binning, comparative biology and taxonomic classification.</title>
        <authorList>
            <person name="Goeker M."/>
        </authorList>
    </citation>
    <scope>NUCLEOTIDE SEQUENCE [LARGE SCALE GENOMIC DNA]</scope>
    <source>
        <strain evidence="3 4">DSM 19345</strain>
    </source>
</reference>
<dbReference type="InterPro" id="IPR002347">
    <property type="entry name" value="SDR_fam"/>
</dbReference>
<dbReference type="InterPro" id="IPR051122">
    <property type="entry name" value="SDR_DHRS6-like"/>
</dbReference>
<gene>
    <name evidence="3" type="ORF">EDC22_101296</name>
</gene>
<dbReference type="PRINTS" id="PR00081">
    <property type="entry name" value="GDHRDH"/>
</dbReference>
<name>A0A4V2V010_9HYPH</name>
<dbReference type="CDD" id="cd05233">
    <property type="entry name" value="SDR_c"/>
    <property type="match status" value="1"/>
</dbReference>
<dbReference type="RefSeq" id="WP_132804818.1">
    <property type="nucleotide sequence ID" value="NZ_SMAK01000001.1"/>
</dbReference>
<protein>
    <submittedName>
        <fullName evidence="3">Gluconate 5-dehydrogenase/3-oxoacyl-[acyl-carrier protein] reductase</fullName>
    </submittedName>
</protein>
<dbReference type="PANTHER" id="PTHR43477:SF1">
    <property type="entry name" value="DIHYDROANTICAPSIN 7-DEHYDROGENASE"/>
    <property type="match status" value="1"/>
</dbReference>
<keyword evidence="4" id="KW-1185">Reference proteome</keyword>
<dbReference type="OrthoDB" id="286404at2"/>
<dbReference type="AlphaFoldDB" id="A0A4V2V010"/>
<dbReference type="Gene3D" id="3.40.50.720">
    <property type="entry name" value="NAD(P)-binding Rossmann-like Domain"/>
    <property type="match status" value="1"/>
</dbReference>
<dbReference type="GO" id="GO:0016491">
    <property type="term" value="F:oxidoreductase activity"/>
    <property type="evidence" value="ECO:0007669"/>
    <property type="project" value="UniProtKB-KW"/>
</dbReference>
<dbReference type="Pfam" id="PF13561">
    <property type="entry name" value="adh_short_C2"/>
    <property type="match status" value="1"/>
</dbReference>
<dbReference type="SUPFAM" id="SSF51735">
    <property type="entry name" value="NAD(P)-binding Rossmann-fold domains"/>
    <property type="match status" value="1"/>
</dbReference>
<accession>A0A4V2V010</accession>
<comment type="similarity">
    <text evidence="1">Belongs to the short-chain dehydrogenases/reductases (SDR) family.</text>
</comment>
<evidence type="ECO:0000313" key="4">
    <source>
        <dbReference type="Proteomes" id="UP000295678"/>
    </source>
</evidence>
<organism evidence="3 4">
    <name type="scientific">Tepidamorphus gemmatus</name>
    <dbReference type="NCBI Taxonomy" id="747076"/>
    <lineage>
        <taxon>Bacteria</taxon>
        <taxon>Pseudomonadati</taxon>
        <taxon>Pseudomonadota</taxon>
        <taxon>Alphaproteobacteria</taxon>
        <taxon>Hyphomicrobiales</taxon>
        <taxon>Tepidamorphaceae</taxon>
        <taxon>Tepidamorphus</taxon>
    </lineage>
</organism>
<keyword evidence="2" id="KW-0560">Oxidoreductase</keyword>
<dbReference type="InterPro" id="IPR036291">
    <property type="entry name" value="NAD(P)-bd_dom_sf"/>
</dbReference>
<dbReference type="PANTHER" id="PTHR43477">
    <property type="entry name" value="DIHYDROANTICAPSIN 7-DEHYDROGENASE"/>
    <property type="match status" value="1"/>
</dbReference>
<evidence type="ECO:0000313" key="3">
    <source>
        <dbReference type="EMBL" id="TCT13429.1"/>
    </source>
</evidence>
<proteinExistence type="inferred from homology"/>
<sequence>MAARALSDSSALVVGGTAGIGHASAAALLAAGLPRLTIVGRNQQRGEAARAALAERFPQARIAFRRCDARDPDAVQAMTDAAAAEMDGIDVLVSSGGGEPMPRLLHQIDIADIMPTIEMIVAGIVLPARAVLPHMMARGGGSVILFASDAAKIATPGETVIGAAMAAIVMFGRGMANEAKRSGIRVNCLTPSIVRGTPLYDRLMADPFCGRLFGKAETLASLGVVEPDDLAAMVVHLASPASARMTGQTISINGGISAI</sequence>
<dbReference type="EMBL" id="SMAK01000001">
    <property type="protein sequence ID" value="TCT13429.1"/>
    <property type="molecule type" value="Genomic_DNA"/>
</dbReference>
<evidence type="ECO:0000256" key="1">
    <source>
        <dbReference type="ARBA" id="ARBA00006484"/>
    </source>
</evidence>
<comment type="caution">
    <text evidence="3">The sequence shown here is derived from an EMBL/GenBank/DDBJ whole genome shotgun (WGS) entry which is preliminary data.</text>
</comment>
<evidence type="ECO:0000256" key="2">
    <source>
        <dbReference type="ARBA" id="ARBA00023002"/>
    </source>
</evidence>